<reference evidence="1" key="2">
    <citation type="journal article" date="2024" name="Antonie Van Leeuwenhoek">
        <title>Roseihalotalea indica gen. nov., sp. nov., a halophilic Bacteroidetes from mesopelagic Southwest Indian Ocean with higher carbohydrate metabolic potential.</title>
        <authorList>
            <person name="Chen B."/>
            <person name="Zhang M."/>
            <person name="Lin D."/>
            <person name="Ye J."/>
            <person name="Tang K."/>
        </authorList>
    </citation>
    <scope>NUCLEOTIDE SEQUENCE</scope>
    <source>
        <strain evidence="1">TK19036</strain>
    </source>
</reference>
<dbReference type="PANTHER" id="PTHR39324:SF1">
    <property type="entry name" value="CALCIUM DODECIN"/>
    <property type="match status" value="1"/>
</dbReference>
<dbReference type="InterPro" id="IPR025543">
    <property type="entry name" value="Dodecin-like"/>
</dbReference>
<proteinExistence type="predicted"/>
<dbReference type="PANTHER" id="PTHR39324">
    <property type="entry name" value="CALCIUM DODECIN"/>
    <property type="match status" value="1"/>
</dbReference>
<sequence length="67" mass="7520">MAVLKVIEILASSPNGWEDATKQGIQEASKSVKNIESAYVKEHSVNVENNQVTQYRVNLKITFRVES</sequence>
<dbReference type="EMBL" id="CP120682">
    <property type="protein sequence ID" value="WKN36914.1"/>
    <property type="molecule type" value="Genomic_DNA"/>
</dbReference>
<organism evidence="1">
    <name type="scientific">Roseihalotalea indica</name>
    <dbReference type="NCBI Taxonomy" id="2867963"/>
    <lineage>
        <taxon>Bacteria</taxon>
        <taxon>Pseudomonadati</taxon>
        <taxon>Bacteroidota</taxon>
        <taxon>Cytophagia</taxon>
        <taxon>Cytophagales</taxon>
        <taxon>Catalimonadaceae</taxon>
        <taxon>Roseihalotalea</taxon>
    </lineage>
</organism>
<dbReference type="SUPFAM" id="SSF89807">
    <property type="entry name" value="Dodecin-like"/>
    <property type="match status" value="1"/>
</dbReference>
<dbReference type="InterPro" id="IPR009923">
    <property type="entry name" value="Dodecin"/>
</dbReference>
<evidence type="ECO:0000313" key="1">
    <source>
        <dbReference type="EMBL" id="WKN36914.1"/>
    </source>
</evidence>
<dbReference type="InterPro" id="IPR036694">
    <property type="entry name" value="Dodecin-like_sf"/>
</dbReference>
<protein>
    <submittedName>
        <fullName evidence="1">Dodecin family protein</fullName>
    </submittedName>
</protein>
<gene>
    <name evidence="1" type="ORF">K4G66_31600</name>
</gene>
<dbReference type="AlphaFoldDB" id="A0AA49GT21"/>
<accession>A0AA49GT21</accession>
<dbReference type="Pfam" id="PF07311">
    <property type="entry name" value="Dodecin"/>
    <property type="match status" value="1"/>
</dbReference>
<name>A0AA49GT21_9BACT</name>
<reference evidence="1" key="1">
    <citation type="journal article" date="2023" name="Comput. Struct. Biotechnol. J.">
        <title>Discovery of a novel marine Bacteroidetes with a rich repertoire of carbohydrate-active enzymes.</title>
        <authorList>
            <person name="Chen B."/>
            <person name="Liu G."/>
            <person name="Chen Q."/>
            <person name="Wang H."/>
            <person name="Liu L."/>
            <person name="Tang K."/>
        </authorList>
    </citation>
    <scope>NUCLEOTIDE SEQUENCE</scope>
    <source>
        <strain evidence="1">TK19036</strain>
    </source>
</reference>
<dbReference type="Gene3D" id="3.30.1660.10">
    <property type="entry name" value="Flavin-binding protein dodecin"/>
    <property type="match status" value="1"/>
</dbReference>